<dbReference type="InterPro" id="IPR027417">
    <property type="entry name" value="P-loop_NTPase"/>
</dbReference>
<dbReference type="InterPro" id="IPR050305">
    <property type="entry name" value="Small_GTPase_Rab"/>
</dbReference>
<dbReference type="Pfam" id="PF12796">
    <property type="entry name" value="Ank_2"/>
    <property type="match status" value="1"/>
</dbReference>
<dbReference type="GO" id="GO:0003924">
    <property type="term" value="F:GTPase activity"/>
    <property type="evidence" value="ECO:0007669"/>
    <property type="project" value="InterPro"/>
</dbReference>
<reference evidence="7" key="1">
    <citation type="submission" date="2020-06" db="EMBL/GenBank/DDBJ databases">
        <title>Draft genome of Bugula neritina, a colonial animal packing powerful symbionts and potential medicines.</title>
        <authorList>
            <person name="Rayko M."/>
        </authorList>
    </citation>
    <scope>NUCLEOTIDE SEQUENCE [LARGE SCALE GENOMIC DNA]</scope>
    <source>
        <strain evidence="7">Kwan_BN1</strain>
    </source>
</reference>
<dbReference type="SMART" id="SM00248">
    <property type="entry name" value="ANK"/>
    <property type="match status" value="4"/>
</dbReference>
<dbReference type="SMART" id="SM00174">
    <property type="entry name" value="RHO"/>
    <property type="match status" value="1"/>
</dbReference>
<dbReference type="SMART" id="SM00176">
    <property type="entry name" value="RAN"/>
    <property type="match status" value="1"/>
</dbReference>
<evidence type="ECO:0000256" key="2">
    <source>
        <dbReference type="ARBA" id="ARBA00022741"/>
    </source>
</evidence>
<dbReference type="InterPro" id="IPR000719">
    <property type="entry name" value="Prot_kinase_dom"/>
</dbReference>
<evidence type="ECO:0000256" key="5">
    <source>
        <dbReference type="ARBA" id="ARBA00023289"/>
    </source>
</evidence>
<dbReference type="AlphaFoldDB" id="A0A7J7KMQ3"/>
<dbReference type="SUPFAM" id="SSF48403">
    <property type="entry name" value="Ankyrin repeat"/>
    <property type="match status" value="1"/>
</dbReference>
<dbReference type="Gene3D" id="3.30.200.20">
    <property type="entry name" value="Phosphorylase Kinase, domain 1"/>
    <property type="match status" value="1"/>
</dbReference>
<sequence length="686" mass="77465">MDQPADDDYTSLHQRIIVVVQQAVYGKDGSKEIADVAETTIPKLTDWVLERVKGTELFSVLCKEDAGGNTLLHEAARMGYRNVFGKIEPHLKNKELKKLLKMKNHGGVTSLLVAINSRQIETANWILGLDLSIAKDIVAIEGAYGITALSAAAATGSVNLVKSVIKAIGRKVYNQLLLADKSGNTAMHIAASFSYHEVALYLLENSNMSAIEVSNILGLKNMNGLTPLAYARNKGQNKFASQVEEYLRIKGIALFELKGEFKIGKLIGKGSCVYEAAAAAEWSEKAVAVKLIRFIHQNNSDKEELENVLEYKTMKELKHQNIVEFYGLRMFPNDVGIVMELCNEDLKDFYKRLGKDPESKSKIFAVIKDSLRGLEYIHRKKVHRDIKPQNILKRKQRMTQYYKNYQDRKTVDYYKQSRGAKGYPDSKVVDYYGQGRGLHKQRHNKYGFREEMTDSISEGIVTPQGTSTDYDCLIKFLTLGDSGVGKTSFLCRYTDNMFYPTFISTVGIDFREKRVVHKPTGDDGKSTGQSHRIHLQLWDTAGQERFRSLTTAFFRDAMGFILMFDLTCEQSFVNVRNWLVQLQTHAYCDKPDVVLCGNKADKERERAVDESRAQKLAKEFNMKYFETSAATGHNVSKAIETLLDLVLERMENSIEHQMLHNNNVAKVTLNAHKAISSDTNKKTCAC</sequence>
<dbReference type="InterPro" id="IPR036770">
    <property type="entry name" value="Ankyrin_rpt-contain_sf"/>
</dbReference>
<evidence type="ECO:0000256" key="3">
    <source>
        <dbReference type="ARBA" id="ARBA00023134"/>
    </source>
</evidence>
<evidence type="ECO:0000313" key="7">
    <source>
        <dbReference type="EMBL" id="KAF6039444.1"/>
    </source>
</evidence>
<dbReference type="FunFam" id="3.40.50.300:FF:001129">
    <property type="entry name" value="ras-related protein Rab-44 isoform X2"/>
    <property type="match status" value="1"/>
</dbReference>
<dbReference type="PROSITE" id="PS51419">
    <property type="entry name" value="RAB"/>
    <property type="match status" value="1"/>
</dbReference>
<evidence type="ECO:0000259" key="6">
    <source>
        <dbReference type="PROSITE" id="PS50011"/>
    </source>
</evidence>
<dbReference type="SMART" id="SM00175">
    <property type="entry name" value="RAB"/>
    <property type="match status" value="1"/>
</dbReference>
<dbReference type="SUPFAM" id="SSF56112">
    <property type="entry name" value="Protein kinase-like (PK-like)"/>
    <property type="match status" value="1"/>
</dbReference>
<evidence type="ECO:0000313" key="8">
    <source>
        <dbReference type="Proteomes" id="UP000593567"/>
    </source>
</evidence>
<dbReference type="PANTHER" id="PTHR47980">
    <property type="entry name" value="LD44762P"/>
    <property type="match status" value="1"/>
</dbReference>
<dbReference type="OrthoDB" id="9989112at2759"/>
<comment type="caution">
    <text evidence="7">The sequence shown here is derived from an EMBL/GenBank/DDBJ whole genome shotgun (WGS) entry which is preliminary data.</text>
</comment>
<dbReference type="Gene3D" id="3.40.50.300">
    <property type="entry name" value="P-loop containing nucleotide triphosphate hydrolases"/>
    <property type="match status" value="1"/>
</dbReference>
<dbReference type="PROSITE" id="PS51421">
    <property type="entry name" value="RAS"/>
    <property type="match status" value="1"/>
</dbReference>
<comment type="similarity">
    <text evidence="1">Belongs to the small GTPase superfamily. Rab family.</text>
</comment>
<dbReference type="PRINTS" id="PR00449">
    <property type="entry name" value="RASTRNSFRMNG"/>
</dbReference>
<proteinExistence type="inferred from homology"/>
<keyword evidence="3" id="KW-0342">GTP-binding</keyword>
<name>A0A7J7KMQ3_BUGNE</name>
<dbReference type="Gene3D" id="1.10.510.10">
    <property type="entry name" value="Transferase(Phosphotransferase) domain 1"/>
    <property type="match status" value="1"/>
</dbReference>
<organism evidence="7 8">
    <name type="scientific">Bugula neritina</name>
    <name type="common">Brown bryozoan</name>
    <name type="synonym">Sertularia neritina</name>
    <dbReference type="NCBI Taxonomy" id="10212"/>
    <lineage>
        <taxon>Eukaryota</taxon>
        <taxon>Metazoa</taxon>
        <taxon>Spiralia</taxon>
        <taxon>Lophotrochozoa</taxon>
        <taxon>Bryozoa</taxon>
        <taxon>Gymnolaemata</taxon>
        <taxon>Cheilostomatida</taxon>
        <taxon>Flustrina</taxon>
        <taxon>Buguloidea</taxon>
        <taxon>Bugulidae</taxon>
        <taxon>Bugula</taxon>
    </lineage>
</organism>
<evidence type="ECO:0000256" key="4">
    <source>
        <dbReference type="ARBA" id="ARBA00023288"/>
    </source>
</evidence>
<dbReference type="GO" id="GO:0005525">
    <property type="term" value="F:GTP binding"/>
    <property type="evidence" value="ECO:0007669"/>
    <property type="project" value="UniProtKB-KW"/>
</dbReference>
<accession>A0A7J7KMQ3</accession>
<keyword evidence="5" id="KW-0636">Prenylation</keyword>
<feature type="domain" description="Protein kinase" evidence="6">
    <location>
        <begin position="261"/>
        <end position="561"/>
    </location>
</feature>
<keyword evidence="2" id="KW-0547">Nucleotide-binding</keyword>
<dbReference type="Proteomes" id="UP000593567">
    <property type="component" value="Unassembled WGS sequence"/>
</dbReference>
<dbReference type="InterPro" id="IPR005225">
    <property type="entry name" value="Small_GTP-bd"/>
</dbReference>
<dbReference type="Gene3D" id="1.25.40.20">
    <property type="entry name" value="Ankyrin repeat-containing domain"/>
    <property type="match status" value="1"/>
</dbReference>
<dbReference type="EMBL" id="VXIV02000261">
    <property type="protein sequence ID" value="KAF6039444.1"/>
    <property type="molecule type" value="Genomic_DNA"/>
</dbReference>
<dbReference type="PROSITE" id="PS50011">
    <property type="entry name" value="PROTEIN_KINASE_DOM"/>
    <property type="match status" value="1"/>
</dbReference>
<dbReference type="Pfam" id="PF00071">
    <property type="entry name" value="Ras"/>
    <property type="match status" value="1"/>
</dbReference>
<dbReference type="GO" id="GO:0004672">
    <property type="term" value="F:protein kinase activity"/>
    <property type="evidence" value="ECO:0007669"/>
    <property type="project" value="InterPro"/>
</dbReference>
<dbReference type="InterPro" id="IPR011009">
    <property type="entry name" value="Kinase-like_dom_sf"/>
</dbReference>
<gene>
    <name evidence="7" type="ORF">EB796_002255</name>
</gene>
<dbReference type="NCBIfam" id="TIGR00231">
    <property type="entry name" value="small_GTP"/>
    <property type="match status" value="1"/>
</dbReference>
<dbReference type="SMART" id="SM00220">
    <property type="entry name" value="S_TKc"/>
    <property type="match status" value="1"/>
</dbReference>
<evidence type="ECO:0000256" key="1">
    <source>
        <dbReference type="ARBA" id="ARBA00006270"/>
    </source>
</evidence>
<dbReference type="InterPro" id="IPR001806">
    <property type="entry name" value="Small_GTPase"/>
</dbReference>
<dbReference type="SUPFAM" id="SSF52540">
    <property type="entry name" value="P-loop containing nucleoside triphosphate hydrolases"/>
    <property type="match status" value="1"/>
</dbReference>
<dbReference type="PROSITE" id="PS51420">
    <property type="entry name" value="RHO"/>
    <property type="match status" value="1"/>
</dbReference>
<dbReference type="SMART" id="SM00173">
    <property type="entry name" value="RAS"/>
    <property type="match status" value="1"/>
</dbReference>
<dbReference type="GO" id="GO:0005524">
    <property type="term" value="F:ATP binding"/>
    <property type="evidence" value="ECO:0007669"/>
    <property type="project" value="InterPro"/>
</dbReference>
<dbReference type="InterPro" id="IPR002110">
    <property type="entry name" value="Ankyrin_rpt"/>
</dbReference>
<keyword evidence="8" id="KW-1185">Reference proteome</keyword>
<keyword evidence="4" id="KW-0449">Lipoprotein</keyword>
<dbReference type="Pfam" id="PF00069">
    <property type="entry name" value="Pkinase"/>
    <property type="match status" value="1"/>
</dbReference>
<protein>
    <submittedName>
        <fullName evidence="7">RAB27A</fullName>
    </submittedName>
</protein>